<feature type="compositionally biased region" description="Basic residues" evidence="2">
    <location>
        <begin position="1"/>
        <end position="14"/>
    </location>
</feature>
<evidence type="ECO:0000313" key="5">
    <source>
        <dbReference type="RefSeq" id="XP_035672651.1"/>
    </source>
</evidence>
<dbReference type="GO" id="GO:0046982">
    <property type="term" value="F:protein heterodimerization activity"/>
    <property type="evidence" value="ECO:0007669"/>
    <property type="project" value="InterPro"/>
</dbReference>
<dbReference type="GO" id="GO:0003677">
    <property type="term" value="F:DNA binding"/>
    <property type="evidence" value="ECO:0007669"/>
    <property type="project" value="InterPro"/>
</dbReference>
<evidence type="ECO:0000256" key="1">
    <source>
        <dbReference type="ARBA" id="ARBA00010343"/>
    </source>
</evidence>
<dbReference type="Pfam" id="PF00125">
    <property type="entry name" value="Histone"/>
    <property type="match status" value="1"/>
</dbReference>
<dbReference type="RefSeq" id="XP_035672651.1">
    <property type="nucleotide sequence ID" value="XM_035816758.1"/>
</dbReference>
<dbReference type="InterPro" id="IPR007125">
    <property type="entry name" value="H2A/H2B/H3"/>
</dbReference>
<accession>A0A9J7KY64</accession>
<dbReference type="OrthoDB" id="10015403at2759"/>
<dbReference type="RefSeq" id="XP_035672652.1">
    <property type="nucleotide sequence ID" value="XM_035816759.1"/>
</dbReference>
<evidence type="ECO:0000256" key="2">
    <source>
        <dbReference type="SAM" id="MobiDB-lite"/>
    </source>
</evidence>
<name>A0A9J7KY64_BRAFL</name>
<dbReference type="GeneID" id="118413395"/>
<dbReference type="CDD" id="cd22911">
    <property type="entry name" value="HFD_H3"/>
    <property type="match status" value="1"/>
</dbReference>
<reference evidence="5 6" key="2">
    <citation type="submission" date="2025-04" db="UniProtKB">
        <authorList>
            <consortium name="RefSeq"/>
        </authorList>
    </citation>
    <scope>IDENTIFICATION</scope>
    <source>
        <strain evidence="5 6">S238N-H82</strain>
        <tissue evidence="5 6">Testes</tissue>
    </source>
</reference>
<dbReference type="SMART" id="SM00428">
    <property type="entry name" value="H3"/>
    <property type="match status" value="1"/>
</dbReference>
<evidence type="ECO:0000313" key="4">
    <source>
        <dbReference type="Proteomes" id="UP000001554"/>
    </source>
</evidence>
<evidence type="ECO:0000259" key="3">
    <source>
        <dbReference type="Pfam" id="PF00125"/>
    </source>
</evidence>
<comment type="similarity">
    <text evidence="1">Belongs to the histone H3 family.</text>
</comment>
<keyword evidence="4" id="KW-1185">Reference proteome</keyword>
<dbReference type="GO" id="GO:0000786">
    <property type="term" value="C:nucleosome"/>
    <property type="evidence" value="ECO:0007669"/>
    <property type="project" value="InterPro"/>
</dbReference>
<dbReference type="SUPFAM" id="SSF47113">
    <property type="entry name" value="Histone-fold"/>
    <property type="match status" value="1"/>
</dbReference>
<dbReference type="Gene3D" id="1.10.20.10">
    <property type="entry name" value="Histone, subunit A"/>
    <property type="match status" value="1"/>
</dbReference>
<reference evidence="4" key="1">
    <citation type="journal article" date="2020" name="Nat. Ecol. Evol.">
        <title>Deeply conserved synteny resolves early events in vertebrate evolution.</title>
        <authorList>
            <person name="Simakov O."/>
            <person name="Marletaz F."/>
            <person name="Yue J.X."/>
            <person name="O'Connell B."/>
            <person name="Jenkins J."/>
            <person name="Brandt A."/>
            <person name="Calef R."/>
            <person name="Tung C.H."/>
            <person name="Huang T.K."/>
            <person name="Schmutz J."/>
            <person name="Satoh N."/>
            <person name="Yu J.K."/>
            <person name="Putnam N.H."/>
            <person name="Green R.E."/>
            <person name="Rokhsar D.S."/>
        </authorList>
    </citation>
    <scope>NUCLEOTIDE SEQUENCE [LARGE SCALE GENOMIC DNA]</scope>
    <source>
        <strain evidence="4">S238N-H82</strain>
    </source>
</reference>
<dbReference type="OMA" id="PRISAWQ"/>
<protein>
    <submittedName>
        <fullName evidence="5 6">Histone H3-1-like</fullName>
    </submittedName>
</protein>
<organism evidence="4 6">
    <name type="scientific">Branchiostoma floridae</name>
    <name type="common">Florida lancelet</name>
    <name type="synonym">Amphioxus</name>
    <dbReference type="NCBI Taxonomy" id="7739"/>
    <lineage>
        <taxon>Eukaryota</taxon>
        <taxon>Metazoa</taxon>
        <taxon>Chordata</taxon>
        <taxon>Cephalochordata</taxon>
        <taxon>Leptocardii</taxon>
        <taxon>Amphioxiformes</taxon>
        <taxon>Branchiostomatidae</taxon>
        <taxon>Branchiostoma</taxon>
    </lineage>
</organism>
<dbReference type="GO" id="GO:0005634">
    <property type="term" value="C:nucleus"/>
    <property type="evidence" value="ECO:0000318"/>
    <property type="project" value="GO_Central"/>
</dbReference>
<feature type="region of interest" description="Disordered" evidence="2">
    <location>
        <begin position="1"/>
        <end position="32"/>
    </location>
</feature>
<dbReference type="InterPro" id="IPR000164">
    <property type="entry name" value="Histone_H3/CENP-A"/>
</dbReference>
<dbReference type="AlphaFoldDB" id="A0A9J7KY64"/>
<sequence>MARTKQLSRKRGSRQRPVTFASPVRSTTQPWPSPFVTEAANQHGTQGRGTKMYNADKRKMQRRFRPGRKALKEIRKFQRSTALLIPKMTFQRLVREVAWRFNLELKFQVDALFALQEAAEAYLVGLFEDLNLCALHAKRVTVMPRDMHLALRLRGERLH</sequence>
<dbReference type="InterPro" id="IPR009072">
    <property type="entry name" value="Histone-fold"/>
</dbReference>
<dbReference type="Proteomes" id="UP000001554">
    <property type="component" value="Chromosome 4"/>
</dbReference>
<evidence type="ECO:0000313" key="6">
    <source>
        <dbReference type="RefSeq" id="XP_035672652.1"/>
    </source>
</evidence>
<proteinExistence type="inferred from homology"/>
<dbReference type="KEGG" id="bfo:118413395"/>
<feature type="domain" description="Core Histone H2A/H2B/H3" evidence="3">
    <location>
        <begin position="66"/>
        <end position="153"/>
    </location>
</feature>
<dbReference type="PANTHER" id="PTHR11426">
    <property type="entry name" value="HISTONE H3"/>
    <property type="match status" value="1"/>
</dbReference>
<dbReference type="FunFam" id="1.10.20.10:FF:000077">
    <property type="entry name" value="Histone H3 variant"/>
    <property type="match status" value="1"/>
</dbReference>
<dbReference type="GO" id="GO:0030527">
    <property type="term" value="F:structural constituent of chromatin"/>
    <property type="evidence" value="ECO:0007669"/>
    <property type="project" value="InterPro"/>
</dbReference>
<gene>
    <name evidence="5 6" type="primary">LOC118413395</name>
</gene>